<evidence type="ECO:0000259" key="8">
    <source>
        <dbReference type="Pfam" id="PF00746"/>
    </source>
</evidence>
<keyword evidence="7" id="KW-0472">Membrane</keyword>
<accession>A0ABS6JXD8</accession>
<feature type="domain" description="Bacterial Ig-like" evidence="9">
    <location>
        <begin position="584"/>
        <end position="629"/>
    </location>
</feature>
<protein>
    <submittedName>
        <fullName evidence="10">Ig-like domain-containing protein</fullName>
    </submittedName>
</protein>
<evidence type="ECO:0000259" key="9">
    <source>
        <dbReference type="Pfam" id="PF07532"/>
    </source>
</evidence>
<feature type="compositionally biased region" description="Acidic residues" evidence="6">
    <location>
        <begin position="658"/>
        <end position="680"/>
    </location>
</feature>
<evidence type="ECO:0000256" key="4">
    <source>
        <dbReference type="ARBA" id="ARBA00022729"/>
    </source>
</evidence>
<evidence type="ECO:0000256" key="5">
    <source>
        <dbReference type="ARBA" id="ARBA00023088"/>
    </source>
</evidence>
<keyword evidence="7" id="KW-0812">Transmembrane</keyword>
<evidence type="ECO:0000256" key="2">
    <source>
        <dbReference type="ARBA" id="ARBA00022512"/>
    </source>
</evidence>
<dbReference type="Pfam" id="PF07532">
    <property type="entry name" value="Big_4"/>
    <property type="match status" value="2"/>
</dbReference>
<dbReference type="NCBIfam" id="TIGR01167">
    <property type="entry name" value="LPXTG_anchor"/>
    <property type="match status" value="1"/>
</dbReference>
<keyword evidence="5" id="KW-0572">Peptidoglycan-anchor</keyword>
<dbReference type="Gene3D" id="2.160.20.110">
    <property type="match status" value="1"/>
</dbReference>
<gene>
    <name evidence="10" type="ORF">KS407_17650</name>
</gene>
<feature type="domain" description="Gram-positive cocci surface proteins LPxTG" evidence="8">
    <location>
        <begin position="691"/>
        <end position="729"/>
    </location>
</feature>
<proteinExistence type="predicted"/>
<name>A0ABS6JXD8_9BACI</name>
<feature type="domain" description="Bacterial Ig-like" evidence="9">
    <location>
        <begin position="402"/>
        <end position="444"/>
    </location>
</feature>
<dbReference type="RefSeq" id="WP_088076799.1">
    <property type="nucleotide sequence ID" value="NZ_JAHQCR010000074.1"/>
</dbReference>
<feature type="region of interest" description="Disordered" evidence="6">
    <location>
        <begin position="320"/>
        <end position="344"/>
    </location>
</feature>
<sequence length="732" mass="78063">MQKAGGLNRLARKFIVMLSFIFVFGVLGSSLIVSVGQAESTSSSSATTSTANNSSTSNTPIIITNAEGLNAIRDNLDRDYILGADIDLTSYPNWEPIGNFSSDNRFTGNFDGAGYKITNLNIDRQSQDYVGLFGYVENGVIKNVTLENVNVKGKNNVGGIVALLDGVNSQLENVHISGSVVGGSYLGGLVGYVKFGSIQKSSSSASVTCLQEYNCYATGGLVGDIIPSNTSPTINESFATGDVTGVSRVGGLAGVVGQRVIVKNSFASGKVVGIDVVGGLVGSNSAPIVNSYAVGTVNGESNPGGLIGIGSTGSSITNSFYDSETSGQSDTGKGVPKSTEEMQDKGTFTGWDFSTVWFMPSDNYPQLQWVNNQAPPAPLYVLAVQVFDDIRVPIGTDLSTIFFPEEVRVILSNEHKINVPVEWDAGTPMFDPNMVGEYTFNGTITLPEGVTNPENLSSSQKVRVSADEQAPLYVANVESLEDLEVVFGTALDDIPFPNEVEITLSDESTMTVNANWVSGKLEYDQYQPGPYEFMGELVLPEHVGNPDHLAASLTVIVLPAQPQSLTVDSVEELAPNTVVYDTDRDSLPLPEEVEVTLNDGSKLTVEVAWDDGAPAYVKTTAGEYQFVGALHLPEGVTNPEELVAKIKVVVLPLPKATDEEEEEEELEEELEEDADDEEEESAGKVGSTDNKKESGKKLPATATNLFNLLLIGTSLLIIGGLLFFIRKKKATL</sequence>
<keyword evidence="4" id="KW-0732">Signal</keyword>
<feature type="compositionally biased region" description="Polar residues" evidence="6">
    <location>
        <begin position="320"/>
        <end position="331"/>
    </location>
</feature>
<feature type="transmembrane region" description="Helical" evidence="7">
    <location>
        <begin position="14"/>
        <end position="35"/>
    </location>
</feature>
<organism evidence="10 11">
    <name type="scientific">Evansella alkalicola</name>
    <dbReference type="NCBI Taxonomy" id="745819"/>
    <lineage>
        <taxon>Bacteria</taxon>
        <taxon>Bacillati</taxon>
        <taxon>Bacillota</taxon>
        <taxon>Bacilli</taxon>
        <taxon>Bacillales</taxon>
        <taxon>Bacillaceae</taxon>
        <taxon>Evansella</taxon>
    </lineage>
</organism>
<dbReference type="Pfam" id="PF00746">
    <property type="entry name" value="Gram_pos_anchor"/>
    <property type="match status" value="1"/>
</dbReference>
<keyword evidence="2" id="KW-0134">Cell wall</keyword>
<dbReference type="Proteomes" id="UP000790580">
    <property type="component" value="Unassembled WGS sequence"/>
</dbReference>
<keyword evidence="3" id="KW-0964">Secreted</keyword>
<evidence type="ECO:0000313" key="11">
    <source>
        <dbReference type="Proteomes" id="UP000790580"/>
    </source>
</evidence>
<evidence type="ECO:0000256" key="3">
    <source>
        <dbReference type="ARBA" id="ARBA00022525"/>
    </source>
</evidence>
<keyword evidence="7" id="KW-1133">Transmembrane helix</keyword>
<feature type="region of interest" description="Disordered" evidence="6">
    <location>
        <begin position="656"/>
        <end position="696"/>
    </location>
</feature>
<evidence type="ECO:0000256" key="1">
    <source>
        <dbReference type="ARBA" id="ARBA00004168"/>
    </source>
</evidence>
<feature type="transmembrane region" description="Helical" evidence="7">
    <location>
        <begin position="705"/>
        <end position="725"/>
    </location>
</feature>
<evidence type="ECO:0000313" key="10">
    <source>
        <dbReference type="EMBL" id="MBU9723244.1"/>
    </source>
</evidence>
<dbReference type="InterPro" id="IPR019931">
    <property type="entry name" value="LPXTG_anchor"/>
</dbReference>
<keyword evidence="11" id="KW-1185">Reference proteome</keyword>
<evidence type="ECO:0000256" key="6">
    <source>
        <dbReference type="SAM" id="MobiDB-lite"/>
    </source>
</evidence>
<comment type="caution">
    <text evidence="10">The sequence shown here is derived from an EMBL/GenBank/DDBJ whole genome shotgun (WGS) entry which is preliminary data.</text>
</comment>
<dbReference type="EMBL" id="JAHQCR010000074">
    <property type="protein sequence ID" value="MBU9723244.1"/>
    <property type="molecule type" value="Genomic_DNA"/>
</dbReference>
<dbReference type="InterPro" id="IPR011081">
    <property type="entry name" value="Big_4"/>
</dbReference>
<reference evidence="10 11" key="1">
    <citation type="submission" date="2021-06" db="EMBL/GenBank/DDBJ databases">
        <title>Bacillus sp. RD4P76, an endophyte from a halophyte.</title>
        <authorList>
            <person name="Sun J.-Q."/>
        </authorList>
    </citation>
    <scope>NUCLEOTIDE SEQUENCE [LARGE SCALE GENOMIC DNA]</scope>
    <source>
        <strain evidence="10 11">JCM 17098</strain>
    </source>
</reference>
<evidence type="ECO:0000256" key="7">
    <source>
        <dbReference type="SAM" id="Phobius"/>
    </source>
</evidence>
<comment type="subcellular location">
    <subcellularLocation>
        <location evidence="1">Secreted</location>
        <location evidence="1">Cell wall</location>
        <topology evidence="1">Peptidoglycan-anchor</topology>
    </subcellularLocation>
</comment>